<dbReference type="SUPFAM" id="SSF117916">
    <property type="entry name" value="Fe-S cluster assembly (FSCA) domain-like"/>
    <property type="match status" value="1"/>
</dbReference>
<dbReference type="Gene3D" id="6.10.250.1280">
    <property type="match status" value="1"/>
</dbReference>
<dbReference type="AlphaFoldDB" id="F4Q5Z3"/>
<keyword evidence="1" id="KW-1133">Transmembrane helix</keyword>
<evidence type="ECO:0000256" key="1">
    <source>
        <dbReference type="SAM" id="Phobius"/>
    </source>
</evidence>
<reference evidence="3" key="1">
    <citation type="journal article" date="2011" name="Genome Res.">
        <title>Phylogeny-wide analysis of social amoeba genomes highlights ancient origins for complex intercellular communication.</title>
        <authorList>
            <person name="Heidel A.J."/>
            <person name="Lawal H.M."/>
            <person name="Felder M."/>
            <person name="Schilde C."/>
            <person name="Helps N.R."/>
            <person name="Tunggal B."/>
            <person name="Rivero F."/>
            <person name="John U."/>
            <person name="Schleicher M."/>
            <person name="Eichinger L."/>
            <person name="Platzer M."/>
            <person name="Noegel A.A."/>
            <person name="Schaap P."/>
            <person name="Gloeckner G."/>
        </authorList>
    </citation>
    <scope>NUCLEOTIDE SEQUENCE [LARGE SCALE GENOMIC DNA]</scope>
    <source>
        <strain evidence="3">SH3</strain>
    </source>
</reference>
<name>F4Q5Z3_CACFS</name>
<dbReference type="InterPro" id="IPR034904">
    <property type="entry name" value="FSCA_dom_sf"/>
</dbReference>
<proteinExistence type="predicted"/>
<keyword evidence="1" id="KW-0812">Transmembrane</keyword>
<dbReference type="PANTHER" id="PTHR35035:SF7">
    <property type="entry name" value="TRANSMEMBRANE PROTEIN"/>
    <property type="match status" value="1"/>
</dbReference>
<dbReference type="GeneID" id="14868668"/>
<dbReference type="Gene3D" id="3.30.300.130">
    <property type="entry name" value="Fe-S cluster assembly (FSCA)"/>
    <property type="match status" value="1"/>
</dbReference>
<dbReference type="OrthoDB" id="2746at2759"/>
<dbReference type="KEGG" id="dfa:DFA_08397"/>
<feature type="transmembrane region" description="Helical" evidence="1">
    <location>
        <begin position="984"/>
        <end position="1008"/>
    </location>
</feature>
<dbReference type="OMA" id="NIEYMEL"/>
<protein>
    <recommendedName>
        <fullName evidence="4">MIP18 family-like domain-containing protein</fullName>
    </recommendedName>
</protein>
<accession>F4Q5Z3</accession>
<evidence type="ECO:0000313" key="3">
    <source>
        <dbReference type="Proteomes" id="UP000007797"/>
    </source>
</evidence>
<sequence>MTQYNLIDAIDIFDIIRSIKDPEFPNTLEELNVVKEEYITVEDNLVSTDDNGAHNGQVCNITIYIRPTVPHCHLVPTIALCLRQKIETSLPKQSKVTVYVQPGSHQTEFDNDDVSYDINQLYSLLVNKQINDKERLMAALEQREIFDLVNELAVIIATNQVDALNKVWNAGTTTNVWYSAGNWNPSSLPAFGDNVFINGQGVEVSTLGGPIVPVNISSLKVGSVNEETTSVLISNPLFISQNLSVYYGSTVYLTNSYESIIYDTFIGGELYMINAGVDSIVNIGVDATLVFAGTSFITVMISTGTIFCSNAVVETLYIDADYLAAQGSYFSILRWPQQESKIHGFFSLEDSYFVAFQDVLFTDSFIYSNGSIINVTDSYMALYNSSATIYPSPTNLPQFLGDQGGLLLRNASFLNMQTTQMHTTNFNFLLEELSYLFLTDSVVSLEYGQIVLKNSSLKFEKSVVGINNGSLTLLYNSTIIGSNNSSLVIAGGSSNGNFLALNTSKIFVHGHSNIFIMGYLMASDQATVYGYNNASIYVRGTLGIAEDAVFGIYANSQSLIEKFLILLDNGRCEVADSHLVVQGQILAADNSTISFINSIVEIPGSITMSSTLNAVHSSVTVIGNVFNDLGQMAFYNSSMLGIGELQSLNSTILAQGSAVVSYGKMTYGGTFNGYLSALGVANGDLVILPNTTFTCNYCRLFIYGGKFVYAENSIITLNNTAIVNDDGSSLVAQSDLVMFPGSSITNNGNFTLSKNILIASSNTQRGATDANNAQNIEFSNNGTIQSDADISIEVQLNNQGTLHIVNSTNINMAKYVQSGGVLTVGGGSVSSNNSIDIQGGAIQGQGQINGDIQQSGGTIGSRSQSSDKFNINGSLEQTNNSTILILINTFNDFSQLNISNNANFSGTIEIRVAKNLTESSQVEIPIINYSQSNGDFSKINIITYDPETGKEDDEPSCKVSSQKGGSKFSVLVSECQSSGMSKSMTGVIVGVVVGVVAAAVVVGISLHYRHRISRFARYKSGKFSTKLANLRKSSTSSTQTP</sequence>
<dbReference type="EMBL" id="GL883021">
    <property type="protein sequence ID" value="EGG17402.1"/>
    <property type="molecule type" value="Genomic_DNA"/>
</dbReference>
<keyword evidence="3" id="KW-1185">Reference proteome</keyword>
<dbReference type="InterPro" id="IPR053370">
    <property type="entry name" value="QS_Complex_Regulator"/>
</dbReference>
<dbReference type="PANTHER" id="PTHR35035">
    <property type="entry name" value="DISCOIDIN-INDUCING COMPLEX SUBUNIT B"/>
    <property type="match status" value="1"/>
</dbReference>
<evidence type="ECO:0000313" key="2">
    <source>
        <dbReference type="EMBL" id="EGG17402.1"/>
    </source>
</evidence>
<dbReference type="Proteomes" id="UP000007797">
    <property type="component" value="Unassembled WGS sequence"/>
</dbReference>
<organism evidence="2 3">
    <name type="scientific">Cavenderia fasciculata</name>
    <name type="common">Slime mold</name>
    <name type="synonym">Dictyostelium fasciculatum</name>
    <dbReference type="NCBI Taxonomy" id="261658"/>
    <lineage>
        <taxon>Eukaryota</taxon>
        <taxon>Amoebozoa</taxon>
        <taxon>Evosea</taxon>
        <taxon>Eumycetozoa</taxon>
        <taxon>Dictyostelia</taxon>
        <taxon>Acytosteliales</taxon>
        <taxon>Cavenderiaceae</taxon>
        <taxon>Cavenderia</taxon>
    </lineage>
</organism>
<gene>
    <name evidence="2" type="ORF">DFA_08397</name>
</gene>
<dbReference type="RefSeq" id="XP_004355886.1">
    <property type="nucleotide sequence ID" value="XM_004355833.1"/>
</dbReference>
<dbReference type="STRING" id="1054147.F4Q5Z3"/>
<keyword evidence="1" id="KW-0472">Membrane</keyword>
<evidence type="ECO:0008006" key="4">
    <source>
        <dbReference type="Google" id="ProtNLM"/>
    </source>
</evidence>